<evidence type="ECO:0000256" key="1">
    <source>
        <dbReference type="SAM" id="SignalP"/>
    </source>
</evidence>
<evidence type="ECO:0000313" key="3">
    <source>
        <dbReference type="EMBL" id="NEE01206.1"/>
    </source>
</evidence>
<feature type="domain" description="M23ase beta-sheet core" evidence="2">
    <location>
        <begin position="229"/>
        <end position="325"/>
    </location>
</feature>
<name>A0A6L9S7R3_9ACTN</name>
<dbReference type="InterPro" id="IPR016047">
    <property type="entry name" value="M23ase_b-sheet_dom"/>
</dbReference>
<dbReference type="Proteomes" id="UP000475214">
    <property type="component" value="Unassembled WGS sequence"/>
</dbReference>
<dbReference type="Gene3D" id="2.70.70.10">
    <property type="entry name" value="Glucose Permease (Domain IIA)"/>
    <property type="match status" value="1"/>
</dbReference>
<feature type="chain" id="PRO_5039201991" evidence="1">
    <location>
        <begin position="25"/>
        <end position="336"/>
    </location>
</feature>
<dbReference type="SUPFAM" id="SSF51261">
    <property type="entry name" value="Duplicated hybrid motif"/>
    <property type="match status" value="1"/>
</dbReference>
<dbReference type="GO" id="GO:0004222">
    <property type="term" value="F:metalloendopeptidase activity"/>
    <property type="evidence" value="ECO:0007669"/>
    <property type="project" value="TreeGrafter"/>
</dbReference>
<dbReference type="EMBL" id="JAAGOA010000008">
    <property type="protein sequence ID" value="NEE01206.1"/>
    <property type="molecule type" value="Genomic_DNA"/>
</dbReference>
<keyword evidence="4" id="KW-1185">Reference proteome</keyword>
<gene>
    <name evidence="3" type="ORF">G1H10_13615</name>
</gene>
<dbReference type="AlphaFoldDB" id="A0A6L9S7R3"/>
<organism evidence="3 4">
    <name type="scientific">Phytoactinopolyspora halotolerans</name>
    <dbReference type="NCBI Taxonomy" id="1981512"/>
    <lineage>
        <taxon>Bacteria</taxon>
        <taxon>Bacillati</taxon>
        <taxon>Actinomycetota</taxon>
        <taxon>Actinomycetes</taxon>
        <taxon>Jiangellales</taxon>
        <taxon>Jiangellaceae</taxon>
        <taxon>Phytoactinopolyspora</taxon>
    </lineage>
</organism>
<protein>
    <submittedName>
        <fullName evidence="3">M23 family metallopeptidase</fullName>
    </submittedName>
</protein>
<sequence length="336" mass="35015">MGKAVTAIVSALVAFGFAATLSVAVVFGEDFDDERIDDEPDHSLCTMEPAATTELDAERARIASIIIAEGQKAGVERRGLVVALAAAAVESRLRNLPYGDRDSLGVFQQRPSAGWGSPAQLMDPAYSAAAFFGGPGGPNATNGASEPPGLLDIPGWQSMPIGDAAQAVQRSAFPDRYAEFEDDARAWLAQLSGEGGTGCEASLPIREGDYRITDRFGFREHPITGEWKLHDGLDFAASAGTPVIAVAGGEVTFVGFRPWAGPHLVEVDHADGFSSSYGHMASADVTAGDTIAAGQQIGTVGNEGLSTGPHLHLTILDGTATAIDPEDWFAGYGVTP</sequence>
<dbReference type="InterPro" id="IPR050570">
    <property type="entry name" value="Cell_wall_metabolism_enzyme"/>
</dbReference>
<feature type="signal peptide" evidence="1">
    <location>
        <begin position="1"/>
        <end position="24"/>
    </location>
</feature>
<dbReference type="PANTHER" id="PTHR21666">
    <property type="entry name" value="PEPTIDASE-RELATED"/>
    <property type="match status" value="1"/>
</dbReference>
<accession>A0A6L9S7R3</accession>
<comment type="caution">
    <text evidence="3">The sequence shown here is derived from an EMBL/GenBank/DDBJ whole genome shotgun (WGS) entry which is preliminary data.</text>
</comment>
<dbReference type="RefSeq" id="WP_163738376.1">
    <property type="nucleotide sequence ID" value="NZ_JAAGOA010000008.1"/>
</dbReference>
<evidence type="ECO:0000313" key="4">
    <source>
        <dbReference type="Proteomes" id="UP000475214"/>
    </source>
</evidence>
<reference evidence="3 4" key="1">
    <citation type="submission" date="2020-02" db="EMBL/GenBank/DDBJ databases">
        <authorList>
            <person name="Li X.-J."/>
            <person name="Han X.-M."/>
        </authorList>
    </citation>
    <scope>NUCLEOTIDE SEQUENCE [LARGE SCALE GENOMIC DNA]</scope>
    <source>
        <strain evidence="3 4">CCTCC AB 2017055</strain>
    </source>
</reference>
<dbReference type="Pfam" id="PF01551">
    <property type="entry name" value="Peptidase_M23"/>
    <property type="match status" value="1"/>
</dbReference>
<proteinExistence type="predicted"/>
<dbReference type="CDD" id="cd12797">
    <property type="entry name" value="M23_peptidase"/>
    <property type="match status" value="1"/>
</dbReference>
<evidence type="ECO:0000259" key="2">
    <source>
        <dbReference type="Pfam" id="PF01551"/>
    </source>
</evidence>
<dbReference type="PANTHER" id="PTHR21666:SF270">
    <property type="entry name" value="MUREIN HYDROLASE ACTIVATOR ENVC"/>
    <property type="match status" value="1"/>
</dbReference>
<dbReference type="InterPro" id="IPR011055">
    <property type="entry name" value="Dup_hybrid_motif"/>
</dbReference>
<keyword evidence="1" id="KW-0732">Signal</keyword>